<accession>A0ABX0QAV3</accession>
<dbReference type="EMBL" id="WAEL01000001">
    <property type="protein sequence ID" value="NID09415.1"/>
    <property type="molecule type" value="Genomic_DNA"/>
</dbReference>
<sequence>MTELQDEVTMLKPEALLKFRLYESVDRSQSREFGEPVWVDQMTALSSSYGYGTKHTIEFPRGEEQSGTYISAMLPHLRRIDHEARPGVKTIELTVFLAPLDLFAFMTPLDDNQVNIAYSNPI</sequence>
<organism evidence="1 2">
    <name type="scientific">Fibrivirga algicola</name>
    <dbReference type="NCBI Taxonomy" id="2950420"/>
    <lineage>
        <taxon>Bacteria</taxon>
        <taxon>Pseudomonadati</taxon>
        <taxon>Bacteroidota</taxon>
        <taxon>Cytophagia</taxon>
        <taxon>Cytophagales</taxon>
        <taxon>Spirosomataceae</taxon>
        <taxon>Fibrivirga</taxon>
    </lineage>
</organism>
<dbReference type="RefSeq" id="WP_166691046.1">
    <property type="nucleotide sequence ID" value="NZ_WAEL01000001.1"/>
</dbReference>
<keyword evidence="2" id="KW-1185">Reference proteome</keyword>
<name>A0ABX0QAV3_9BACT</name>
<evidence type="ECO:0000313" key="1">
    <source>
        <dbReference type="EMBL" id="NID09415.1"/>
    </source>
</evidence>
<proteinExistence type="predicted"/>
<gene>
    <name evidence="1" type="ORF">F7231_04470</name>
</gene>
<reference evidence="1" key="1">
    <citation type="submission" date="2024-05" db="EMBL/GenBank/DDBJ databases">
        <authorList>
            <person name="Jung D.-H."/>
        </authorList>
    </citation>
    <scope>NUCLEOTIDE SEQUENCE</scope>
    <source>
        <strain evidence="1">JA-25</strain>
    </source>
</reference>
<dbReference type="Proteomes" id="UP000606008">
    <property type="component" value="Unassembled WGS sequence"/>
</dbReference>
<evidence type="ECO:0000313" key="2">
    <source>
        <dbReference type="Proteomes" id="UP000606008"/>
    </source>
</evidence>
<comment type="caution">
    <text evidence="1">The sequence shown here is derived from an EMBL/GenBank/DDBJ whole genome shotgun (WGS) entry which is preliminary data.</text>
</comment>
<protein>
    <submittedName>
        <fullName evidence="1">Uncharacterized protein</fullName>
    </submittedName>
</protein>